<evidence type="ECO:0000313" key="3">
    <source>
        <dbReference type="Proteomes" id="UP000216779"/>
    </source>
</evidence>
<sequence length="228" mass="23428">MRWMRWSVLTAGGVLVLTACATTTTNGMAPQPQGAASSHPTFAVAPLPSAPAARSPLGRRTPVVLPQVAPSVVSPSVTYSSTVAPSTPLAAMPSIPSTSTIPAVPSVAQTLGGAKTSFSGEWQTDMTKARQDSARCAATSSALQTACWQGVSNWARKRAAHYQALSTQATGAQAQQMQSAAKFFGVTGEWASACGALTSRQCAESPLIGKMQQWKASVGIPGATTPKP</sequence>
<evidence type="ECO:0000313" key="2">
    <source>
        <dbReference type="EMBL" id="OYV81845.1"/>
    </source>
</evidence>
<gene>
    <name evidence="2" type="ORF">B7Z70_04210</name>
</gene>
<dbReference type="EMBL" id="NCBC01000095">
    <property type="protein sequence ID" value="OYV81845.1"/>
    <property type="molecule type" value="Genomic_DNA"/>
</dbReference>
<evidence type="ECO:0008006" key="4">
    <source>
        <dbReference type="Google" id="ProtNLM"/>
    </source>
</evidence>
<dbReference type="AlphaFoldDB" id="A0A257T951"/>
<feature type="signal peptide" evidence="1">
    <location>
        <begin position="1"/>
        <end position="21"/>
    </location>
</feature>
<reference evidence="2 3" key="1">
    <citation type="submission" date="2017-03" db="EMBL/GenBank/DDBJ databases">
        <title>Lifting the veil on microbial sulfur biogeochemistry in mining wastewaters.</title>
        <authorList>
            <person name="Kantor R.S."/>
            <person name="Colenbrander Nelson T."/>
            <person name="Marshall S."/>
            <person name="Bennett D."/>
            <person name="Apte S."/>
            <person name="Camacho D."/>
            <person name="Thomas B.C."/>
            <person name="Warren L.A."/>
            <person name="Banfield J.F."/>
        </authorList>
    </citation>
    <scope>NUCLEOTIDE SEQUENCE [LARGE SCALE GENOMIC DNA]</scope>
    <source>
        <strain evidence="2">21-59-9</strain>
    </source>
</reference>
<organism evidence="2 3">
    <name type="scientific">Acidithiobacillus ferrivorans</name>
    <dbReference type="NCBI Taxonomy" id="160808"/>
    <lineage>
        <taxon>Bacteria</taxon>
        <taxon>Pseudomonadati</taxon>
        <taxon>Pseudomonadota</taxon>
        <taxon>Acidithiobacillia</taxon>
        <taxon>Acidithiobacillales</taxon>
        <taxon>Acidithiobacillaceae</taxon>
        <taxon>Acidithiobacillus</taxon>
    </lineage>
</organism>
<keyword evidence="1" id="KW-0732">Signal</keyword>
<evidence type="ECO:0000256" key="1">
    <source>
        <dbReference type="SAM" id="SignalP"/>
    </source>
</evidence>
<accession>A0A257T951</accession>
<name>A0A257T951_9PROT</name>
<proteinExistence type="predicted"/>
<feature type="chain" id="PRO_5012423366" description="Lipoprotein" evidence="1">
    <location>
        <begin position="22"/>
        <end position="228"/>
    </location>
</feature>
<protein>
    <recommendedName>
        <fullName evidence="4">Lipoprotein</fullName>
    </recommendedName>
</protein>
<comment type="caution">
    <text evidence="2">The sequence shown here is derived from an EMBL/GenBank/DDBJ whole genome shotgun (WGS) entry which is preliminary data.</text>
</comment>
<dbReference type="PROSITE" id="PS51257">
    <property type="entry name" value="PROKAR_LIPOPROTEIN"/>
    <property type="match status" value="1"/>
</dbReference>
<dbReference type="Proteomes" id="UP000216779">
    <property type="component" value="Unassembled WGS sequence"/>
</dbReference>